<evidence type="ECO:0000256" key="1">
    <source>
        <dbReference type="SAM" id="SignalP"/>
    </source>
</evidence>
<dbReference type="EMBL" id="CADEAL010001393">
    <property type="protein sequence ID" value="CAB1431988.1"/>
    <property type="molecule type" value="Genomic_DNA"/>
</dbReference>
<feature type="chain" id="PRO_5040334085" evidence="1">
    <location>
        <begin position="22"/>
        <end position="112"/>
    </location>
</feature>
<keyword evidence="1" id="KW-0732">Signal</keyword>
<gene>
    <name evidence="2" type="ORF">PLEPLA_LOCUS20045</name>
</gene>
<protein>
    <submittedName>
        <fullName evidence="2">Uncharacterized protein</fullName>
    </submittedName>
</protein>
<feature type="signal peptide" evidence="1">
    <location>
        <begin position="1"/>
        <end position="21"/>
    </location>
</feature>
<accession>A0A9N7YNF3</accession>
<organism evidence="2 3">
    <name type="scientific">Pleuronectes platessa</name>
    <name type="common">European plaice</name>
    <dbReference type="NCBI Taxonomy" id="8262"/>
    <lineage>
        <taxon>Eukaryota</taxon>
        <taxon>Metazoa</taxon>
        <taxon>Chordata</taxon>
        <taxon>Craniata</taxon>
        <taxon>Vertebrata</taxon>
        <taxon>Euteleostomi</taxon>
        <taxon>Actinopterygii</taxon>
        <taxon>Neopterygii</taxon>
        <taxon>Teleostei</taxon>
        <taxon>Neoteleostei</taxon>
        <taxon>Acanthomorphata</taxon>
        <taxon>Carangaria</taxon>
        <taxon>Pleuronectiformes</taxon>
        <taxon>Pleuronectoidei</taxon>
        <taxon>Pleuronectidae</taxon>
        <taxon>Pleuronectes</taxon>
    </lineage>
</organism>
<evidence type="ECO:0000313" key="2">
    <source>
        <dbReference type="EMBL" id="CAB1431988.1"/>
    </source>
</evidence>
<comment type="caution">
    <text evidence="2">The sequence shown here is derived from an EMBL/GenBank/DDBJ whole genome shotgun (WGS) entry which is preliminary data.</text>
</comment>
<sequence length="112" mass="12233">MTCSSFLLASVLVHLNANGSSRNDRVTLSTRVPESSQGLGGVNRGLVWDSSGQRERRLVSGEDGERVLELIELHHRVDDPTQLDSQITWSPLALEAGKENGNTELNWSSFSG</sequence>
<keyword evidence="3" id="KW-1185">Reference proteome</keyword>
<reference evidence="2" key="1">
    <citation type="submission" date="2020-03" db="EMBL/GenBank/DDBJ databases">
        <authorList>
            <person name="Weist P."/>
        </authorList>
    </citation>
    <scope>NUCLEOTIDE SEQUENCE</scope>
</reference>
<dbReference type="Proteomes" id="UP001153269">
    <property type="component" value="Unassembled WGS sequence"/>
</dbReference>
<name>A0A9N7YNF3_PLEPL</name>
<evidence type="ECO:0000313" key="3">
    <source>
        <dbReference type="Proteomes" id="UP001153269"/>
    </source>
</evidence>
<proteinExistence type="predicted"/>
<dbReference type="AlphaFoldDB" id="A0A9N7YNF3"/>